<sequence>MKKDTSGLRSSAVPSRVAQAAERRTARQRKSAEDEIQRILAITLELIEKSAPAIPSISDIVSAAGISNQTLYRSFPSKDDLLLAVLEQGTMRVADYLRDRMSRAKNPREQILEWTRGVLRQVTDTDAAQTSRAVLEPLKRSGDSGSGNTPNELLYPLRELLSVPLKELGADPRRDGDCIADLVLGAMRRHLWNGTAPTRAEVEWTGRFVLGGLDAGIEGKS</sequence>
<evidence type="ECO:0000256" key="4">
    <source>
        <dbReference type="PROSITE-ProRule" id="PRU00335"/>
    </source>
</evidence>
<dbReference type="GO" id="GO:0003700">
    <property type="term" value="F:DNA-binding transcription factor activity"/>
    <property type="evidence" value="ECO:0007669"/>
    <property type="project" value="TreeGrafter"/>
</dbReference>
<dbReference type="PROSITE" id="PS50977">
    <property type="entry name" value="HTH_TETR_2"/>
    <property type="match status" value="1"/>
</dbReference>
<keyword evidence="1" id="KW-0805">Transcription regulation</keyword>
<dbReference type="EMBL" id="CP083975">
    <property type="protein sequence ID" value="UZF47882.1"/>
    <property type="molecule type" value="Genomic_DNA"/>
</dbReference>
<protein>
    <submittedName>
        <fullName evidence="7">TetR/AcrR family transcriptional regulator</fullName>
    </submittedName>
</protein>
<dbReference type="Gene3D" id="1.10.357.10">
    <property type="entry name" value="Tetracycline Repressor, domain 2"/>
    <property type="match status" value="1"/>
</dbReference>
<dbReference type="InterPro" id="IPR050109">
    <property type="entry name" value="HTH-type_TetR-like_transc_reg"/>
</dbReference>
<dbReference type="AlphaFoldDB" id="A0AA46X1H0"/>
<dbReference type="Pfam" id="PF00440">
    <property type="entry name" value="TetR_N"/>
    <property type="match status" value="1"/>
</dbReference>
<keyword evidence="7" id="KW-0614">Plasmid</keyword>
<keyword evidence="3" id="KW-0804">Transcription</keyword>
<evidence type="ECO:0000256" key="1">
    <source>
        <dbReference type="ARBA" id="ARBA00023015"/>
    </source>
</evidence>
<reference evidence="7 8" key="1">
    <citation type="journal article" date="2021" name="Front. Microbiol.">
        <title>Bacterial Transformation of Aromatic Monomers in Softwood Black Liquor.</title>
        <authorList>
            <person name="Navas L.E."/>
            <person name="Dexter G."/>
            <person name="Liu J."/>
            <person name="Levy-Booth D."/>
            <person name="Cho M."/>
            <person name="Jang S.K."/>
            <person name="Mansfield S.D."/>
            <person name="Renneckar S."/>
            <person name="Mohn W.W."/>
            <person name="Eltis L.D."/>
        </authorList>
    </citation>
    <scope>NUCLEOTIDE SEQUENCE [LARGE SCALE GENOMIC DNA]</scope>
    <source>
        <strain evidence="7 8">GD02</strain>
    </source>
</reference>
<name>A0AA46X1H0_RHORH</name>
<accession>A0AA46X1H0</accession>
<feature type="DNA-binding region" description="H-T-H motif" evidence="4">
    <location>
        <begin position="56"/>
        <end position="75"/>
    </location>
</feature>
<evidence type="ECO:0000259" key="6">
    <source>
        <dbReference type="PROSITE" id="PS50977"/>
    </source>
</evidence>
<dbReference type="GO" id="GO:0000976">
    <property type="term" value="F:transcription cis-regulatory region binding"/>
    <property type="evidence" value="ECO:0007669"/>
    <property type="project" value="TreeGrafter"/>
</dbReference>
<keyword evidence="2 4" id="KW-0238">DNA-binding</keyword>
<dbReference type="InterPro" id="IPR009057">
    <property type="entry name" value="Homeodomain-like_sf"/>
</dbReference>
<evidence type="ECO:0000256" key="2">
    <source>
        <dbReference type="ARBA" id="ARBA00023125"/>
    </source>
</evidence>
<feature type="region of interest" description="Disordered" evidence="5">
    <location>
        <begin position="1"/>
        <end position="32"/>
    </location>
</feature>
<evidence type="ECO:0000256" key="5">
    <source>
        <dbReference type="SAM" id="MobiDB-lite"/>
    </source>
</evidence>
<feature type="domain" description="HTH tetR-type" evidence="6">
    <location>
        <begin position="33"/>
        <end position="93"/>
    </location>
</feature>
<dbReference type="PANTHER" id="PTHR30055">
    <property type="entry name" value="HTH-TYPE TRANSCRIPTIONAL REGULATOR RUTR"/>
    <property type="match status" value="1"/>
</dbReference>
<gene>
    <name evidence="7" type="ORF">KUM34_026035</name>
</gene>
<evidence type="ECO:0000256" key="3">
    <source>
        <dbReference type="ARBA" id="ARBA00023163"/>
    </source>
</evidence>
<evidence type="ECO:0000313" key="8">
    <source>
        <dbReference type="Proteomes" id="UP001162740"/>
    </source>
</evidence>
<dbReference type="InterPro" id="IPR001647">
    <property type="entry name" value="HTH_TetR"/>
</dbReference>
<feature type="compositionally biased region" description="Basic and acidic residues" evidence="5">
    <location>
        <begin position="21"/>
        <end position="32"/>
    </location>
</feature>
<proteinExistence type="predicted"/>
<evidence type="ECO:0000313" key="7">
    <source>
        <dbReference type="EMBL" id="UZF47882.1"/>
    </source>
</evidence>
<geneLocation type="plasmid" evidence="7 8">
    <name>pGD02.2.1</name>
</geneLocation>
<dbReference type="RefSeq" id="WP_085470771.1">
    <property type="nucleotide sequence ID" value="NZ_CP083975.1"/>
</dbReference>
<dbReference type="SUPFAM" id="SSF46689">
    <property type="entry name" value="Homeodomain-like"/>
    <property type="match status" value="1"/>
</dbReference>
<dbReference type="Proteomes" id="UP001162740">
    <property type="component" value="Plasmid pGD02.2.1"/>
</dbReference>
<organism evidence="7 8">
    <name type="scientific">Rhodococcus rhodochrous</name>
    <dbReference type="NCBI Taxonomy" id="1829"/>
    <lineage>
        <taxon>Bacteria</taxon>
        <taxon>Bacillati</taxon>
        <taxon>Actinomycetota</taxon>
        <taxon>Actinomycetes</taxon>
        <taxon>Mycobacteriales</taxon>
        <taxon>Nocardiaceae</taxon>
        <taxon>Rhodococcus</taxon>
    </lineage>
</organism>
<dbReference type="PANTHER" id="PTHR30055:SF234">
    <property type="entry name" value="HTH-TYPE TRANSCRIPTIONAL REGULATOR BETI"/>
    <property type="match status" value="1"/>
</dbReference>